<feature type="domain" description="DUF4470" evidence="1">
    <location>
        <begin position="16"/>
        <end position="53"/>
    </location>
</feature>
<evidence type="ECO:0000259" key="1">
    <source>
        <dbReference type="Pfam" id="PF14737"/>
    </source>
</evidence>
<keyword evidence="3" id="KW-1185">Reference proteome</keyword>
<dbReference type="Pfam" id="PF14737">
    <property type="entry name" value="DUF4470"/>
    <property type="match status" value="1"/>
</dbReference>
<dbReference type="InterPro" id="IPR027974">
    <property type="entry name" value="DUF4470"/>
</dbReference>
<name>A0A3N4LQW8_9PEZI</name>
<dbReference type="InParanoid" id="A0A3N4LQW8"/>
<evidence type="ECO:0000313" key="2">
    <source>
        <dbReference type="EMBL" id="RPB20395.1"/>
    </source>
</evidence>
<gene>
    <name evidence="2" type="ORF">L211DRAFT_893445</name>
</gene>
<accession>A0A3N4LQW8</accession>
<dbReference type="OrthoDB" id="432970at2759"/>
<dbReference type="STRING" id="1051890.A0A3N4LQW8"/>
<reference evidence="2 3" key="1">
    <citation type="journal article" date="2018" name="Nat. Ecol. Evol.">
        <title>Pezizomycetes genomes reveal the molecular basis of ectomycorrhizal truffle lifestyle.</title>
        <authorList>
            <person name="Murat C."/>
            <person name="Payen T."/>
            <person name="Noel B."/>
            <person name="Kuo A."/>
            <person name="Morin E."/>
            <person name="Chen J."/>
            <person name="Kohler A."/>
            <person name="Krizsan K."/>
            <person name="Balestrini R."/>
            <person name="Da Silva C."/>
            <person name="Montanini B."/>
            <person name="Hainaut M."/>
            <person name="Levati E."/>
            <person name="Barry K.W."/>
            <person name="Belfiori B."/>
            <person name="Cichocki N."/>
            <person name="Clum A."/>
            <person name="Dockter R.B."/>
            <person name="Fauchery L."/>
            <person name="Guy J."/>
            <person name="Iotti M."/>
            <person name="Le Tacon F."/>
            <person name="Lindquist E.A."/>
            <person name="Lipzen A."/>
            <person name="Malagnac F."/>
            <person name="Mello A."/>
            <person name="Molinier V."/>
            <person name="Miyauchi S."/>
            <person name="Poulain J."/>
            <person name="Riccioni C."/>
            <person name="Rubini A."/>
            <person name="Sitrit Y."/>
            <person name="Splivallo R."/>
            <person name="Traeger S."/>
            <person name="Wang M."/>
            <person name="Zifcakova L."/>
            <person name="Wipf D."/>
            <person name="Zambonelli A."/>
            <person name="Paolocci F."/>
            <person name="Nowrousian M."/>
            <person name="Ottonello S."/>
            <person name="Baldrian P."/>
            <person name="Spatafora J.W."/>
            <person name="Henrissat B."/>
            <person name="Nagy L.G."/>
            <person name="Aury J.M."/>
            <person name="Wincker P."/>
            <person name="Grigoriev I.V."/>
            <person name="Bonfante P."/>
            <person name="Martin F.M."/>
        </authorList>
    </citation>
    <scope>NUCLEOTIDE SEQUENCE [LARGE SCALE GENOMIC DNA]</scope>
    <source>
        <strain evidence="2 3">ATCC MYA-4762</strain>
    </source>
</reference>
<dbReference type="AlphaFoldDB" id="A0A3N4LQW8"/>
<proteinExistence type="predicted"/>
<dbReference type="Proteomes" id="UP000267821">
    <property type="component" value="Unassembled WGS sequence"/>
</dbReference>
<sequence>MLHPAVLRKINFFYAFGNTPPVLLTEHLPPEESVNALLLGCGDPRSILYTVHVTAASGGLGRLRSVVGSQQFLHQAEKLQLLSTSLEVWHGSKYGNLLRICNKDTLTRLHHLWKLYAKPLSKGIDKKYRTGLATLKDCYKNLHSTPALWNIPIGRAAGPLCAEAIDALLGQGIQYWKNGTTGYNASEIKAATLTNPTFLYTGMGGDEVMVHYSSNPIECFHIGAALATLKPSGPDVVKGVTVNTVPSKLAAVVDNCRAQFHSWCASFRKASHFDNHQAVCVRFFTGDALPFCDYLSRQGQRSGSSVGLFTYTKDWSMAPLVLDGCDYQDGAANPAPLKFNIIDTSNLTDHSGLLNILLVTNALLVRSASTVLYTESFCSDDEDSIKSMEGQIGGDLGMMFLLFDLAPLSYLSYTTKPWNEYNQRLAWRFPSCAKVNCSTILSTQHPAQLAACLFQAFLTLFQNENNAAKFKNMASASTPSQFMKLMQRDSVIHYARETYAFLLKFVKGRVHVNWPEVMEYLVTFLETDKSLLMASMFYQELRTHMHILGLEALPLVEPSWGMTKTERLPGWHIMPPVVSVVLVVPRSSFNILNTVDKSQLGTPQFQSAVGTHHLQNLYRAIQMTFGKVRDNGESGEKRILFVEEDSSGLQGNSPVIVAWYMPAWMLLIDPESTMVSLQIANTMATSRTFLSILGPLLEIFKAKLLHRGNVFVARNMPGLIQRTEARALQVTLTPDARSTALSWVGGGRKLDVMTIRQTGESTNLLLSNTRKTVEQSQVSPYSISISSGEHTKTVVFPFPVAGNQSRLRIARKSKYIEVVVPIAGPREQENYAADLTPVMIQDGAIIPWNLPRVHMNSLPAIVLGGITKRKWLNRLVKEMLGYTNPLQKSDVGNKFPLAPSLFSIISRCTGITKNSPHTQRPRAIYLRSPSDFMHGIFILVLEVRLDLSSHTILLDTCVVSGETAFELGFAALLDTPEVYYQPGCSEEEMQAWREYLPAITERCRTWKHDSTRCAWIKSGKIPASSTNPLCECGAGTIPEEHLKLEVSGVSMPGAAAALAMHGTRAAISPFFPGPWCAKRQA</sequence>
<organism evidence="2 3">
    <name type="scientific">Terfezia boudieri ATCC MYA-4762</name>
    <dbReference type="NCBI Taxonomy" id="1051890"/>
    <lineage>
        <taxon>Eukaryota</taxon>
        <taxon>Fungi</taxon>
        <taxon>Dikarya</taxon>
        <taxon>Ascomycota</taxon>
        <taxon>Pezizomycotina</taxon>
        <taxon>Pezizomycetes</taxon>
        <taxon>Pezizales</taxon>
        <taxon>Pezizaceae</taxon>
        <taxon>Terfezia</taxon>
    </lineage>
</organism>
<evidence type="ECO:0000313" key="3">
    <source>
        <dbReference type="Proteomes" id="UP000267821"/>
    </source>
</evidence>
<protein>
    <recommendedName>
        <fullName evidence="1">DUF4470 domain-containing protein</fullName>
    </recommendedName>
</protein>
<dbReference type="EMBL" id="ML121572">
    <property type="protein sequence ID" value="RPB20395.1"/>
    <property type="molecule type" value="Genomic_DNA"/>
</dbReference>